<feature type="signal peptide" evidence="9">
    <location>
        <begin position="1"/>
        <end position="17"/>
    </location>
</feature>
<feature type="region of interest" description="Disordered" evidence="8">
    <location>
        <begin position="178"/>
        <end position="197"/>
    </location>
</feature>
<dbReference type="EC" id="1.15.1.1" evidence="4"/>
<dbReference type="GO" id="GO:0046872">
    <property type="term" value="F:metal ion binding"/>
    <property type="evidence" value="ECO:0007669"/>
    <property type="project" value="InterPro"/>
</dbReference>
<dbReference type="Gene3D" id="2.60.40.200">
    <property type="entry name" value="Superoxide dismutase, copper/zinc binding domain"/>
    <property type="match status" value="1"/>
</dbReference>
<evidence type="ECO:0000256" key="9">
    <source>
        <dbReference type="SAM" id="SignalP"/>
    </source>
</evidence>
<dbReference type="GO" id="GO:0004784">
    <property type="term" value="F:superoxide dismutase activity"/>
    <property type="evidence" value="ECO:0007669"/>
    <property type="project" value="UniProtKB-EC"/>
</dbReference>
<dbReference type="PANTHER" id="PTHR20910">
    <property type="entry name" value="AGAP001623-PA"/>
    <property type="match status" value="1"/>
</dbReference>
<evidence type="ECO:0000256" key="4">
    <source>
        <dbReference type="ARBA" id="ARBA00012682"/>
    </source>
</evidence>
<comment type="subcellular location">
    <subcellularLocation>
        <location evidence="1">Cell envelope</location>
    </subcellularLocation>
    <subcellularLocation>
        <location evidence="2">Secreted</location>
    </subcellularLocation>
</comment>
<dbReference type="InterPro" id="IPR036423">
    <property type="entry name" value="SOD-like_Cu/Zn_dom_sf"/>
</dbReference>
<dbReference type="InterPro" id="IPR053257">
    <property type="entry name" value="Cu-only_SOD"/>
</dbReference>
<feature type="region of interest" description="Disordered" evidence="8">
    <location>
        <begin position="213"/>
        <end position="239"/>
    </location>
</feature>
<name>A0A8H5ZN50_COCSA</name>
<dbReference type="FunFam" id="2.60.40.200:FF:000007">
    <property type="entry name" value="Cell surface Cu-only superoxide dismutase 5"/>
    <property type="match status" value="1"/>
</dbReference>
<protein>
    <recommendedName>
        <fullName evidence="4">superoxide dismutase</fullName>
        <ecNumber evidence="4">1.15.1.1</ecNumber>
    </recommendedName>
</protein>
<organism evidence="10 11">
    <name type="scientific">Cochliobolus sativus</name>
    <name type="common">Common root rot and spot blotch fungus</name>
    <name type="synonym">Bipolaris sorokiniana</name>
    <dbReference type="NCBI Taxonomy" id="45130"/>
    <lineage>
        <taxon>Eukaryota</taxon>
        <taxon>Fungi</taxon>
        <taxon>Dikarya</taxon>
        <taxon>Ascomycota</taxon>
        <taxon>Pezizomycotina</taxon>
        <taxon>Dothideomycetes</taxon>
        <taxon>Pleosporomycetidae</taxon>
        <taxon>Pleosporales</taxon>
        <taxon>Pleosporineae</taxon>
        <taxon>Pleosporaceae</taxon>
        <taxon>Bipolaris</taxon>
    </lineage>
</organism>
<gene>
    <name evidence="10" type="ORF">GGP41_004075</name>
</gene>
<dbReference type="EMBL" id="WNKQ01000005">
    <property type="protein sequence ID" value="KAF5851239.1"/>
    <property type="molecule type" value="Genomic_DNA"/>
</dbReference>
<dbReference type="GO" id="GO:0005576">
    <property type="term" value="C:extracellular region"/>
    <property type="evidence" value="ECO:0007669"/>
    <property type="project" value="UniProtKB-SubCell"/>
</dbReference>
<dbReference type="SUPFAM" id="SSF49329">
    <property type="entry name" value="Cu,Zn superoxide dismutase-like"/>
    <property type="match status" value="1"/>
</dbReference>
<evidence type="ECO:0000256" key="8">
    <source>
        <dbReference type="SAM" id="MobiDB-lite"/>
    </source>
</evidence>
<evidence type="ECO:0000313" key="11">
    <source>
        <dbReference type="Proteomes" id="UP000624244"/>
    </source>
</evidence>
<evidence type="ECO:0000256" key="2">
    <source>
        <dbReference type="ARBA" id="ARBA00004613"/>
    </source>
</evidence>
<comment type="caution">
    <text evidence="10">The sequence shown here is derived from an EMBL/GenBank/DDBJ whole genome shotgun (WGS) entry which is preliminary data.</text>
</comment>
<keyword evidence="5" id="KW-0964">Secreted</keyword>
<keyword evidence="9" id="KW-0732">Signal</keyword>
<keyword evidence="6" id="KW-0049">Antioxidant</keyword>
<evidence type="ECO:0000256" key="7">
    <source>
        <dbReference type="ARBA" id="ARBA00049204"/>
    </source>
</evidence>
<feature type="compositionally biased region" description="Low complexity" evidence="8">
    <location>
        <begin position="223"/>
        <end position="239"/>
    </location>
</feature>
<proteinExistence type="inferred from homology"/>
<accession>A0A8H5ZN50</accession>
<dbReference type="PANTHER" id="PTHR20910:SF1">
    <property type="entry name" value="SUPEROXIDE DISMUTASE COPPER_ZINC BINDING DOMAIN-CONTAINING PROTEIN"/>
    <property type="match status" value="1"/>
</dbReference>
<reference evidence="10" key="1">
    <citation type="submission" date="2019-11" db="EMBL/GenBank/DDBJ databases">
        <title>Bipolaris sorokiniana Genome sequencing.</title>
        <authorList>
            <person name="Wang H."/>
        </authorList>
    </citation>
    <scope>NUCLEOTIDE SEQUENCE</scope>
</reference>
<evidence type="ECO:0000256" key="3">
    <source>
        <dbReference type="ARBA" id="ARBA00010457"/>
    </source>
</evidence>
<sequence>MLVSVISILAAASAVTAQSTNAPVVANNPIGAKYVATLPQKAGSSLSGTIEGTTAADGKGVKFSVHFAGLPATGGPFMYHLHAKPVPADGNCTATGAHLDPYHYGETMSCNASAPETCQTGDLSGKYGNFSTQEFSAEYTDLYSATLPSDPAFFGSLSFVLHLANKTRIGCANFEKVADGESNEEPPKSEDCSTSTMASTGYSIPTSAAGYNGTVPAPTAGKPTFPSAPSATSSSPAEFPGAAPKTVGGVGALLAAAAAAIFAL</sequence>
<evidence type="ECO:0000256" key="1">
    <source>
        <dbReference type="ARBA" id="ARBA00004196"/>
    </source>
</evidence>
<comment type="similarity">
    <text evidence="3">Belongs to the Cu-Zn superoxide dismutase family.</text>
</comment>
<evidence type="ECO:0000256" key="5">
    <source>
        <dbReference type="ARBA" id="ARBA00022525"/>
    </source>
</evidence>
<dbReference type="OMA" id="FTYHIHV"/>
<dbReference type="Proteomes" id="UP000624244">
    <property type="component" value="Unassembled WGS sequence"/>
</dbReference>
<dbReference type="AlphaFoldDB" id="A0A8H5ZN50"/>
<comment type="catalytic activity">
    <reaction evidence="7">
        <text>2 superoxide + 2 H(+) = H2O2 + O2</text>
        <dbReference type="Rhea" id="RHEA:20696"/>
        <dbReference type="ChEBI" id="CHEBI:15378"/>
        <dbReference type="ChEBI" id="CHEBI:15379"/>
        <dbReference type="ChEBI" id="CHEBI:16240"/>
        <dbReference type="ChEBI" id="CHEBI:18421"/>
        <dbReference type="EC" id="1.15.1.1"/>
    </reaction>
</comment>
<evidence type="ECO:0000256" key="6">
    <source>
        <dbReference type="ARBA" id="ARBA00022862"/>
    </source>
</evidence>
<evidence type="ECO:0000313" key="10">
    <source>
        <dbReference type="EMBL" id="KAF5851239.1"/>
    </source>
</evidence>
<feature type="chain" id="PRO_5034232560" description="superoxide dismutase" evidence="9">
    <location>
        <begin position="18"/>
        <end position="264"/>
    </location>
</feature>